<reference evidence="8" key="1">
    <citation type="journal article" date="2022" name="Cell">
        <title>Repeat-based holocentromeres influence genome architecture and karyotype evolution.</title>
        <authorList>
            <person name="Hofstatter P.G."/>
            <person name="Thangavel G."/>
            <person name="Lux T."/>
            <person name="Neumann P."/>
            <person name="Vondrak T."/>
            <person name="Novak P."/>
            <person name="Zhang M."/>
            <person name="Costa L."/>
            <person name="Castellani M."/>
            <person name="Scott A."/>
            <person name="Toegelov H."/>
            <person name="Fuchs J."/>
            <person name="Mata-Sucre Y."/>
            <person name="Dias Y."/>
            <person name="Vanzela A.L.L."/>
            <person name="Huettel B."/>
            <person name="Almeida C.C.S."/>
            <person name="Simkova H."/>
            <person name="Souza G."/>
            <person name="Pedrosa-Harand A."/>
            <person name="Macas J."/>
            <person name="Mayer K.F.X."/>
            <person name="Houben A."/>
            <person name="Marques A."/>
        </authorList>
    </citation>
    <scope>NUCLEOTIDE SEQUENCE</scope>
    <source>
        <strain evidence="8">RhyBre1mFocal</strain>
    </source>
</reference>
<dbReference type="InterPro" id="IPR002083">
    <property type="entry name" value="MATH/TRAF_dom"/>
</dbReference>
<dbReference type="SMART" id="SM00061">
    <property type="entry name" value="MATH"/>
    <property type="match status" value="1"/>
</dbReference>
<dbReference type="InterPro" id="IPR045005">
    <property type="entry name" value="BPM1-6"/>
</dbReference>
<dbReference type="EMBL" id="JAMQYH010000001">
    <property type="protein sequence ID" value="KAJ1702634.1"/>
    <property type="molecule type" value="Genomic_DNA"/>
</dbReference>
<dbReference type="Proteomes" id="UP001151287">
    <property type="component" value="Unassembled WGS sequence"/>
</dbReference>
<dbReference type="PROSITE" id="PS50144">
    <property type="entry name" value="MATH"/>
    <property type="match status" value="1"/>
</dbReference>
<comment type="similarity">
    <text evidence="3">Belongs to the Tdpoz family.</text>
</comment>
<evidence type="ECO:0000256" key="5">
    <source>
        <dbReference type="SAM" id="MobiDB-lite"/>
    </source>
</evidence>
<dbReference type="Gene3D" id="3.30.710.10">
    <property type="entry name" value="Potassium Channel Kv1.1, Chain A"/>
    <property type="match status" value="1"/>
</dbReference>
<gene>
    <name evidence="8" type="ORF">LUZ63_002413</name>
</gene>
<dbReference type="GO" id="GO:0071472">
    <property type="term" value="P:cellular response to salt stress"/>
    <property type="evidence" value="ECO:0007669"/>
    <property type="project" value="UniProtKB-ARBA"/>
</dbReference>
<dbReference type="CDD" id="cd14736">
    <property type="entry name" value="BACK_AtBPM-like"/>
    <property type="match status" value="1"/>
</dbReference>
<dbReference type="PANTHER" id="PTHR26379">
    <property type="entry name" value="BTB/POZ AND MATH DOMAIN-CONTAINING PROTEIN 1"/>
    <property type="match status" value="1"/>
</dbReference>
<dbReference type="SMART" id="SM00225">
    <property type="entry name" value="BTB"/>
    <property type="match status" value="1"/>
</dbReference>
<sequence length="412" mass="45702">MIPSDDEQAIVASPPRGSLRDRHGPSSPTRSRSITETVNGSHKFVIEGYSLAKGMGVGKHIASDSFTVGGYQWAIYFYPDGKNPEDNSTYVSVFIALASEGTDVRALFELTLVDQSGKGKHKVHSHFDRALESGPYTLKYRGSMWGYKRFFRRTALETSDFLKDDCLKINCTVGVVVNTMDTYRPHSIQVPESDIGSHFGALLENQEGADVVFNVRGERFHAHKLVMAARSTVFRNKFFEEASGTEEEIVIEEMDPKVFKAMLHFIYKDELVDEDVLAASSSETSIFDTLAAKLLAASDKYHLDRLRLLCEAYLCKGINVNSVSTTLALADQYHAMELKAVCLRFAAENLSAVIRSDGFEYLKEHCPSLQSELLKTVAGCEEECSSGGKSQSVWAQMSDGGDTTGRRVRPRI</sequence>
<feature type="compositionally biased region" description="Polar residues" evidence="5">
    <location>
        <begin position="26"/>
        <end position="35"/>
    </location>
</feature>
<keyword evidence="4" id="KW-0833">Ubl conjugation pathway</keyword>
<dbReference type="GO" id="GO:0042631">
    <property type="term" value="P:cellular response to water deprivation"/>
    <property type="evidence" value="ECO:0007669"/>
    <property type="project" value="UniProtKB-ARBA"/>
</dbReference>
<feature type="domain" description="BTB" evidence="6">
    <location>
        <begin position="209"/>
        <end position="275"/>
    </location>
</feature>
<comment type="function">
    <text evidence="1">May act as a substrate-specific adapter of an E3 ubiquitin-protein ligase complex (CUL3-RBX1-BTB) which mediates the ubiquitination and subsequent proteasomal degradation of target proteins.</text>
</comment>
<proteinExistence type="inferred from homology"/>
<dbReference type="InterPro" id="IPR008974">
    <property type="entry name" value="TRAF-like"/>
</dbReference>
<keyword evidence="9" id="KW-1185">Reference proteome</keyword>
<feature type="region of interest" description="Disordered" evidence="5">
    <location>
        <begin position="385"/>
        <end position="412"/>
    </location>
</feature>
<dbReference type="Pfam" id="PF00651">
    <property type="entry name" value="BTB"/>
    <property type="match status" value="1"/>
</dbReference>
<dbReference type="CDD" id="cd18280">
    <property type="entry name" value="BTB_POZ_BPM_plant"/>
    <property type="match status" value="1"/>
</dbReference>
<dbReference type="InterPro" id="IPR000210">
    <property type="entry name" value="BTB/POZ_dom"/>
</dbReference>
<organism evidence="8 9">
    <name type="scientific">Rhynchospora breviuscula</name>
    <dbReference type="NCBI Taxonomy" id="2022672"/>
    <lineage>
        <taxon>Eukaryota</taxon>
        <taxon>Viridiplantae</taxon>
        <taxon>Streptophyta</taxon>
        <taxon>Embryophyta</taxon>
        <taxon>Tracheophyta</taxon>
        <taxon>Spermatophyta</taxon>
        <taxon>Magnoliopsida</taxon>
        <taxon>Liliopsida</taxon>
        <taxon>Poales</taxon>
        <taxon>Cyperaceae</taxon>
        <taxon>Cyperoideae</taxon>
        <taxon>Rhynchosporeae</taxon>
        <taxon>Rhynchospora</taxon>
    </lineage>
</organism>
<comment type="caution">
    <text evidence="8">The sequence shown here is derived from an EMBL/GenBank/DDBJ whole genome shotgun (WGS) entry which is preliminary data.</text>
</comment>
<evidence type="ECO:0000256" key="2">
    <source>
        <dbReference type="ARBA" id="ARBA00004906"/>
    </source>
</evidence>
<evidence type="ECO:0000259" key="6">
    <source>
        <dbReference type="PROSITE" id="PS50097"/>
    </source>
</evidence>
<dbReference type="PROSITE" id="PS50097">
    <property type="entry name" value="BTB"/>
    <property type="match status" value="1"/>
</dbReference>
<dbReference type="FunFam" id="2.60.210.10:FF:000012">
    <property type="entry name" value="BTB/POZ and MATH domain-containing protein 4"/>
    <property type="match status" value="1"/>
</dbReference>
<dbReference type="SUPFAM" id="SSF49599">
    <property type="entry name" value="TRAF domain-like"/>
    <property type="match status" value="1"/>
</dbReference>
<dbReference type="FunFam" id="1.25.40.420:FF:000023">
    <property type="entry name" value="BTB-POZ and math domain 1"/>
    <property type="match status" value="1"/>
</dbReference>
<dbReference type="AlphaFoldDB" id="A0A9Q0D017"/>
<dbReference type="InterPro" id="IPR056423">
    <property type="entry name" value="BACK_BPM_SPOP"/>
</dbReference>
<evidence type="ECO:0000256" key="3">
    <source>
        <dbReference type="ARBA" id="ARBA00010846"/>
    </source>
</evidence>
<dbReference type="InterPro" id="IPR034090">
    <property type="entry name" value="BPM_C"/>
</dbReference>
<evidence type="ECO:0008006" key="10">
    <source>
        <dbReference type="Google" id="ProtNLM"/>
    </source>
</evidence>
<evidence type="ECO:0000313" key="8">
    <source>
        <dbReference type="EMBL" id="KAJ1702634.1"/>
    </source>
</evidence>
<comment type="pathway">
    <text evidence="2">Protein modification; protein ubiquitination.</text>
</comment>
<dbReference type="Gene3D" id="2.60.210.10">
    <property type="entry name" value="Apoptosis, Tumor Necrosis Factor Receptor Associated Protein 2, Chain A"/>
    <property type="match status" value="1"/>
</dbReference>
<dbReference type="Pfam" id="PF22486">
    <property type="entry name" value="MATH_2"/>
    <property type="match status" value="1"/>
</dbReference>
<feature type="domain" description="MATH" evidence="7">
    <location>
        <begin position="39"/>
        <end position="173"/>
    </location>
</feature>
<dbReference type="Pfam" id="PF24570">
    <property type="entry name" value="BACK_BPM_SPOP"/>
    <property type="match status" value="1"/>
</dbReference>
<dbReference type="FunFam" id="3.30.710.10:FF:000136">
    <property type="entry name" value="BTB-POZ and math domain 1"/>
    <property type="match status" value="1"/>
</dbReference>
<dbReference type="Gene3D" id="1.25.40.420">
    <property type="match status" value="1"/>
</dbReference>
<evidence type="ECO:0000256" key="4">
    <source>
        <dbReference type="ARBA" id="ARBA00022786"/>
    </source>
</evidence>
<protein>
    <recommendedName>
        <fullName evidence="10">BTB/POZ and MATH domain-containing protein 4</fullName>
    </recommendedName>
</protein>
<name>A0A9Q0D017_9POAL</name>
<accession>A0A9Q0D017</accession>
<dbReference type="PANTHER" id="PTHR26379:SF229">
    <property type="entry name" value="BTB_POZ AND MATH DOMAIN-CONTAINING PROTEIN 5-RELATED"/>
    <property type="match status" value="1"/>
</dbReference>
<dbReference type="CDD" id="cd00121">
    <property type="entry name" value="MATH"/>
    <property type="match status" value="1"/>
</dbReference>
<evidence type="ECO:0000259" key="7">
    <source>
        <dbReference type="PROSITE" id="PS50144"/>
    </source>
</evidence>
<dbReference type="InterPro" id="IPR011333">
    <property type="entry name" value="SKP1/BTB/POZ_sf"/>
</dbReference>
<dbReference type="GO" id="GO:0016567">
    <property type="term" value="P:protein ubiquitination"/>
    <property type="evidence" value="ECO:0007669"/>
    <property type="project" value="InterPro"/>
</dbReference>
<feature type="region of interest" description="Disordered" evidence="5">
    <location>
        <begin position="1"/>
        <end position="35"/>
    </location>
</feature>
<evidence type="ECO:0000256" key="1">
    <source>
        <dbReference type="ARBA" id="ARBA00002668"/>
    </source>
</evidence>
<dbReference type="SUPFAM" id="SSF54695">
    <property type="entry name" value="POZ domain"/>
    <property type="match status" value="1"/>
</dbReference>
<evidence type="ECO:0000313" key="9">
    <source>
        <dbReference type="Proteomes" id="UP001151287"/>
    </source>
</evidence>
<dbReference type="OrthoDB" id="6359816at2759"/>